<keyword evidence="4" id="KW-1185">Reference proteome</keyword>
<protein>
    <submittedName>
        <fullName evidence="3">Putative cohesin subunit SA-1</fullName>
    </submittedName>
</protein>
<dbReference type="STRING" id="307972.A0A2G8KZS1"/>
<feature type="compositionally biased region" description="Basic and acidic residues" evidence="2">
    <location>
        <begin position="385"/>
        <end position="404"/>
    </location>
</feature>
<dbReference type="Proteomes" id="UP000230750">
    <property type="component" value="Unassembled WGS sequence"/>
</dbReference>
<dbReference type="PANTHER" id="PTHR11199">
    <property type="entry name" value="STROMAL ANTIGEN"/>
    <property type="match status" value="1"/>
</dbReference>
<dbReference type="InterPro" id="IPR039662">
    <property type="entry name" value="Cohesin_Scc3/SA"/>
</dbReference>
<evidence type="ECO:0000313" key="4">
    <source>
        <dbReference type="Proteomes" id="UP000230750"/>
    </source>
</evidence>
<dbReference type="PANTHER" id="PTHR11199:SF0">
    <property type="entry name" value="LD34181P-RELATED"/>
    <property type="match status" value="1"/>
</dbReference>
<evidence type="ECO:0000256" key="1">
    <source>
        <dbReference type="ARBA" id="ARBA00005486"/>
    </source>
</evidence>
<dbReference type="GO" id="GO:0007062">
    <property type="term" value="P:sister chromatid cohesion"/>
    <property type="evidence" value="ECO:0007669"/>
    <property type="project" value="TreeGrafter"/>
</dbReference>
<name>A0A2G8KZS1_STIJA</name>
<dbReference type="OrthoDB" id="498590at2759"/>
<dbReference type="GO" id="GO:0003682">
    <property type="term" value="F:chromatin binding"/>
    <property type="evidence" value="ECO:0007669"/>
    <property type="project" value="TreeGrafter"/>
</dbReference>
<comment type="similarity">
    <text evidence="1">Belongs to the SCC3 family.</text>
</comment>
<proteinExistence type="inferred from homology"/>
<dbReference type="GO" id="GO:0008278">
    <property type="term" value="C:cohesin complex"/>
    <property type="evidence" value="ECO:0007669"/>
    <property type="project" value="TreeGrafter"/>
</dbReference>
<accession>A0A2G8KZS1</accession>
<comment type="caution">
    <text evidence="3">The sequence shown here is derived from an EMBL/GenBank/DDBJ whole genome shotgun (WGS) entry which is preliminary data.</text>
</comment>
<feature type="region of interest" description="Disordered" evidence="2">
    <location>
        <begin position="293"/>
        <end position="404"/>
    </location>
</feature>
<evidence type="ECO:0000313" key="3">
    <source>
        <dbReference type="EMBL" id="PIK53523.1"/>
    </source>
</evidence>
<gene>
    <name evidence="3" type="ORF">BSL78_09544</name>
</gene>
<dbReference type="EMBL" id="MRZV01000282">
    <property type="protein sequence ID" value="PIK53523.1"/>
    <property type="molecule type" value="Genomic_DNA"/>
</dbReference>
<dbReference type="AlphaFoldDB" id="A0A2G8KZS1"/>
<feature type="compositionally biased region" description="Basic and acidic residues" evidence="2">
    <location>
        <begin position="327"/>
        <end position="342"/>
    </location>
</feature>
<sequence length="433" mass="49029">MGKLHHFVGELIRTCSTLLLDSSNIIREESFTTICDLLVAFSPQLNKKPPLAGLIVDPSENLQGMLADFIQEHVFIEDDDEEDEEDADDSHKIEILHKRRNLLASFCKLIVFNIIEMKNASGIFKHYMKFYNDYGDIIKTTLAKSREINKISCARTLGLSLTQLYKEMKNDEGFDESRTAAQLNAIKELGRRFSLTFGLDQLKTRDAVAALHREGIQFSLTPLEDPANPGGPPPNLGYLEILTEFSSKLLKLDKKTVLQYLDKSTDSMLDNEGEAWSPLLTYRSSLLQGDTLSERSMPISEASKDSRKTRKKREVSRETDGQWVAKDQPEEGEPSKKFREEDASSTQGSEREFEVAMKSCEVGGGRGGKRGKRQTPPQEEEEESERDHESKSLREKEKPSRHCDAPIREGRRCCKLLQGEQNEGPYEWGNCDG</sequence>
<dbReference type="GO" id="GO:0005634">
    <property type="term" value="C:nucleus"/>
    <property type="evidence" value="ECO:0007669"/>
    <property type="project" value="TreeGrafter"/>
</dbReference>
<organism evidence="3 4">
    <name type="scientific">Stichopus japonicus</name>
    <name type="common">Sea cucumber</name>
    <dbReference type="NCBI Taxonomy" id="307972"/>
    <lineage>
        <taxon>Eukaryota</taxon>
        <taxon>Metazoa</taxon>
        <taxon>Echinodermata</taxon>
        <taxon>Eleutherozoa</taxon>
        <taxon>Echinozoa</taxon>
        <taxon>Holothuroidea</taxon>
        <taxon>Aspidochirotacea</taxon>
        <taxon>Aspidochirotida</taxon>
        <taxon>Stichopodidae</taxon>
        <taxon>Apostichopus</taxon>
    </lineage>
</organism>
<evidence type="ECO:0000256" key="2">
    <source>
        <dbReference type="SAM" id="MobiDB-lite"/>
    </source>
</evidence>
<reference evidence="3 4" key="1">
    <citation type="journal article" date="2017" name="PLoS Biol.">
        <title>The sea cucumber genome provides insights into morphological evolution and visceral regeneration.</title>
        <authorList>
            <person name="Zhang X."/>
            <person name="Sun L."/>
            <person name="Yuan J."/>
            <person name="Sun Y."/>
            <person name="Gao Y."/>
            <person name="Zhang L."/>
            <person name="Li S."/>
            <person name="Dai H."/>
            <person name="Hamel J.F."/>
            <person name="Liu C."/>
            <person name="Yu Y."/>
            <person name="Liu S."/>
            <person name="Lin W."/>
            <person name="Guo K."/>
            <person name="Jin S."/>
            <person name="Xu P."/>
            <person name="Storey K.B."/>
            <person name="Huan P."/>
            <person name="Zhang T."/>
            <person name="Zhou Y."/>
            <person name="Zhang J."/>
            <person name="Lin C."/>
            <person name="Li X."/>
            <person name="Xing L."/>
            <person name="Huo D."/>
            <person name="Sun M."/>
            <person name="Wang L."/>
            <person name="Mercier A."/>
            <person name="Li F."/>
            <person name="Yang H."/>
            <person name="Xiang J."/>
        </authorList>
    </citation>
    <scope>NUCLEOTIDE SEQUENCE [LARGE SCALE GENOMIC DNA]</scope>
    <source>
        <strain evidence="3">Shaxun</strain>
        <tissue evidence="3">Muscle</tissue>
    </source>
</reference>
<dbReference type="GO" id="GO:0000785">
    <property type="term" value="C:chromatin"/>
    <property type="evidence" value="ECO:0007669"/>
    <property type="project" value="TreeGrafter"/>
</dbReference>